<evidence type="ECO:0000313" key="3">
    <source>
        <dbReference type="Proteomes" id="UP000199444"/>
    </source>
</evidence>
<proteinExistence type="predicted"/>
<sequence>MRFKRITAVFMACLLIIPTHLVSAATNESSSDGTYSEKSEVVYATLNANGDQEEMYVVNSFTVDKPGKMVDFGPYTSVGNLTNLTDMKLKDNQVTFTATEDEFYYQGNIENKPLPWDINVSYKLNGKTVSPDELLGKDGRFEVHIDTKANQKANSNFFENYMLQISLPLNSEIYQNIETENGTIANAGKNKQVTFTVMPEKEESFVVKADVKDLEMESIEISAVTSSMSIDSPDSEDMTEDMKSLSDATEEINDGVGELNEGIAELNNGAASIQEGSASYKNGINKLANRSSELIKGSKEIDKALEEMSQSVGSGSNETNVGELKKLQKGLTEIANGLGETKKGLSDLKKQYTKAYDALDKSMAAIPVGDISDDEIKKLKASNADPEVIEKLIKTHKAAGAAKGTYSSVKKAFQAVNPTLDGVIGSLQKMKTNVETMADNLGKSLDNMNVDESMKKLQQGLSTLSSNYQSFHSGLVDYTGGVSEVSRSYGNLHGGITDLTDGTSELENGVNDLHEGTTELAESTNDLPDQMQTEIDQMINEYDKSDFNPVSFVSSKNKKVNSVQFVIKTESIKKDDDKQESKEQEKEKKGFWDRLFDLFR</sequence>
<dbReference type="Gene3D" id="1.10.287.950">
    <property type="entry name" value="Methyl-accepting chemotaxis protein"/>
    <property type="match status" value="2"/>
</dbReference>
<dbReference type="Proteomes" id="UP000199444">
    <property type="component" value="Unassembled WGS sequence"/>
</dbReference>
<dbReference type="AlphaFoldDB" id="A0A1H1E2G3"/>
<evidence type="ECO:0000256" key="1">
    <source>
        <dbReference type="SAM" id="SignalP"/>
    </source>
</evidence>
<reference evidence="2 3" key="1">
    <citation type="submission" date="2016-10" db="EMBL/GenBank/DDBJ databases">
        <authorList>
            <person name="de Groot N.N."/>
        </authorList>
    </citation>
    <scope>NUCLEOTIDE SEQUENCE [LARGE SCALE GENOMIC DNA]</scope>
    <source>
        <strain evidence="2 3">CGMCC 1.10449</strain>
    </source>
</reference>
<dbReference type="EMBL" id="FNKD01000003">
    <property type="protein sequence ID" value="SDQ82780.1"/>
    <property type="molecule type" value="Genomic_DNA"/>
</dbReference>
<dbReference type="InterPro" id="IPR023908">
    <property type="entry name" value="xxxLxxG_rpt"/>
</dbReference>
<protein>
    <submittedName>
        <fullName evidence="2">X-X-X-Leu-X-X-Gly heptad repeat-containing protein</fullName>
    </submittedName>
</protein>
<feature type="chain" id="PRO_5011564025" evidence="1">
    <location>
        <begin position="25"/>
        <end position="600"/>
    </location>
</feature>
<feature type="signal peptide" evidence="1">
    <location>
        <begin position="1"/>
        <end position="24"/>
    </location>
</feature>
<dbReference type="STRING" id="553311.SAMN05216231_2689"/>
<organism evidence="2 3">
    <name type="scientific">Virgibacillus salinus</name>
    <dbReference type="NCBI Taxonomy" id="553311"/>
    <lineage>
        <taxon>Bacteria</taxon>
        <taxon>Bacillati</taxon>
        <taxon>Bacillota</taxon>
        <taxon>Bacilli</taxon>
        <taxon>Bacillales</taxon>
        <taxon>Bacillaceae</taxon>
        <taxon>Virgibacillus</taxon>
    </lineage>
</organism>
<gene>
    <name evidence="2" type="ORF">SAMN05216231_2689</name>
</gene>
<name>A0A1H1E2G3_9BACI</name>
<keyword evidence="3" id="KW-1185">Reference proteome</keyword>
<evidence type="ECO:0000313" key="2">
    <source>
        <dbReference type="EMBL" id="SDQ82780.1"/>
    </source>
</evidence>
<dbReference type="SUPFAM" id="SSF58100">
    <property type="entry name" value="Bacterial hemolysins"/>
    <property type="match status" value="1"/>
</dbReference>
<accession>A0A1H1E2G3</accession>
<dbReference type="RefSeq" id="WP_092493945.1">
    <property type="nucleotide sequence ID" value="NZ_FNKD01000003.1"/>
</dbReference>
<keyword evidence="1" id="KW-0732">Signal</keyword>
<dbReference type="NCBIfam" id="TIGR03057">
    <property type="entry name" value="xxxLxxG_by_4"/>
    <property type="match status" value="1"/>
</dbReference>